<dbReference type="GO" id="GO:1903806">
    <property type="term" value="P:L-isoleucine import across plasma membrane"/>
    <property type="evidence" value="ECO:0007669"/>
    <property type="project" value="TreeGrafter"/>
</dbReference>
<feature type="transmembrane region" description="Helical" evidence="9">
    <location>
        <begin position="114"/>
        <end position="133"/>
    </location>
</feature>
<dbReference type="CDD" id="cd06581">
    <property type="entry name" value="TM_PBP1_LivM_like"/>
    <property type="match status" value="1"/>
</dbReference>
<dbReference type="Pfam" id="PF00005">
    <property type="entry name" value="ABC_tran"/>
    <property type="match status" value="1"/>
</dbReference>
<comment type="subcellular location">
    <subcellularLocation>
        <location evidence="1">Cell membrane</location>
        <topology evidence="1">Multi-pass membrane protein</topology>
    </subcellularLocation>
</comment>
<keyword evidence="7 9" id="KW-1133">Transmembrane helix</keyword>
<dbReference type="InterPro" id="IPR003593">
    <property type="entry name" value="AAA+_ATPase"/>
</dbReference>
<protein>
    <submittedName>
        <fullName evidence="11">ABC transporter related protein</fullName>
    </submittedName>
</protein>
<organism evidence="11 12">
    <name type="scientific">Sphaerobacter thermophilus (strain ATCC 49802 / DSM 20745 / KCCM 41009 / NCIMB 13125 / S 6022)</name>
    <dbReference type="NCBI Taxonomy" id="479434"/>
    <lineage>
        <taxon>Bacteria</taxon>
        <taxon>Pseudomonadati</taxon>
        <taxon>Thermomicrobiota</taxon>
        <taxon>Thermomicrobia</taxon>
        <taxon>Sphaerobacterales</taxon>
        <taxon>Sphaerobacterineae</taxon>
        <taxon>Sphaerobacteraceae</taxon>
        <taxon>Sphaerobacter</taxon>
    </lineage>
</organism>
<proteinExistence type="predicted"/>
<keyword evidence="2" id="KW-0813">Transport</keyword>
<dbReference type="eggNOG" id="COG0411">
    <property type="taxonomic scope" value="Bacteria"/>
</dbReference>
<dbReference type="InParanoid" id="D1C9M0"/>
<dbReference type="STRING" id="479434.Sthe_3113"/>
<dbReference type="GO" id="GO:1903805">
    <property type="term" value="P:L-valine import across plasma membrane"/>
    <property type="evidence" value="ECO:0007669"/>
    <property type="project" value="TreeGrafter"/>
</dbReference>
<evidence type="ECO:0000256" key="8">
    <source>
        <dbReference type="ARBA" id="ARBA00023136"/>
    </source>
</evidence>
<dbReference type="InterPro" id="IPR043428">
    <property type="entry name" value="LivM-like"/>
</dbReference>
<dbReference type="FunFam" id="3.40.50.300:FF:000421">
    <property type="entry name" value="Branched-chain amino acid ABC transporter ATP-binding protein"/>
    <property type="match status" value="1"/>
</dbReference>
<dbReference type="GO" id="GO:0015188">
    <property type="term" value="F:L-isoleucine transmembrane transporter activity"/>
    <property type="evidence" value="ECO:0007669"/>
    <property type="project" value="TreeGrafter"/>
</dbReference>
<evidence type="ECO:0000256" key="2">
    <source>
        <dbReference type="ARBA" id="ARBA00022448"/>
    </source>
</evidence>
<dbReference type="GO" id="GO:0016887">
    <property type="term" value="F:ATP hydrolysis activity"/>
    <property type="evidence" value="ECO:0007669"/>
    <property type="project" value="InterPro"/>
</dbReference>
<dbReference type="InterPro" id="IPR017871">
    <property type="entry name" value="ABC_transporter-like_CS"/>
</dbReference>
<evidence type="ECO:0000259" key="10">
    <source>
        <dbReference type="PROSITE" id="PS50893"/>
    </source>
</evidence>
<evidence type="ECO:0000256" key="1">
    <source>
        <dbReference type="ARBA" id="ARBA00004651"/>
    </source>
</evidence>
<feature type="transmembrane region" description="Helical" evidence="9">
    <location>
        <begin position="246"/>
        <end position="273"/>
    </location>
</feature>
<reference evidence="11 12" key="2">
    <citation type="journal article" date="2010" name="Stand. Genomic Sci.">
        <title>Complete genome sequence of Desulfohalobium retbaense type strain (HR(100)).</title>
        <authorList>
            <person name="Spring S."/>
            <person name="Nolan M."/>
            <person name="Lapidus A."/>
            <person name="Glavina Del Rio T."/>
            <person name="Copeland A."/>
            <person name="Tice H."/>
            <person name="Cheng J.F."/>
            <person name="Lucas S."/>
            <person name="Land M."/>
            <person name="Chen F."/>
            <person name="Bruce D."/>
            <person name="Goodwin L."/>
            <person name="Pitluck S."/>
            <person name="Ivanova N."/>
            <person name="Mavromatis K."/>
            <person name="Mikhailova N."/>
            <person name="Pati A."/>
            <person name="Chen A."/>
            <person name="Palaniappan K."/>
            <person name="Hauser L."/>
            <person name="Chang Y.J."/>
            <person name="Jeffries C.D."/>
            <person name="Munk C."/>
            <person name="Kiss H."/>
            <person name="Chain P."/>
            <person name="Han C."/>
            <person name="Brettin T."/>
            <person name="Detter J.C."/>
            <person name="Schuler E."/>
            <person name="Goker M."/>
            <person name="Rohde M."/>
            <person name="Bristow J."/>
            <person name="Eisen J.A."/>
            <person name="Markowitz V."/>
            <person name="Hugenholtz P."/>
            <person name="Kyrpides N.C."/>
            <person name="Klenk H.P."/>
        </authorList>
    </citation>
    <scope>NUCLEOTIDE SEQUENCE [LARGE SCALE GENOMIC DNA]</scope>
    <source>
        <strain evidence="12">ATCC 49802 / DSM 20745 / S 6022</strain>
    </source>
</reference>
<feature type="transmembrane region" description="Helical" evidence="9">
    <location>
        <begin position="12"/>
        <end position="32"/>
    </location>
</feature>
<evidence type="ECO:0000313" key="12">
    <source>
        <dbReference type="Proteomes" id="UP000002027"/>
    </source>
</evidence>
<dbReference type="GO" id="GO:0042941">
    <property type="term" value="P:D-alanine transmembrane transport"/>
    <property type="evidence" value="ECO:0007669"/>
    <property type="project" value="TreeGrafter"/>
</dbReference>
<evidence type="ECO:0000256" key="9">
    <source>
        <dbReference type="SAM" id="Phobius"/>
    </source>
</evidence>
<dbReference type="RefSeq" id="WP_012873548.1">
    <property type="nucleotide sequence ID" value="NC_013524.1"/>
</dbReference>
<dbReference type="Proteomes" id="UP000002027">
    <property type="component" value="Chromosome 2"/>
</dbReference>
<dbReference type="SUPFAM" id="SSF52540">
    <property type="entry name" value="P-loop containing nucleoside triphosphate hydrolases"/>
    <property type="match status" value="1"/>
</dbReference>
<feature type="transmembrane region" description="Helical" evidence="9">
    <location>
        <begin position="285"/>
        <end position="304"/>
    </location>
</feature>
<dbReference type="GO" id="GO:0015808">
    <property type="term" value="P:L-alanine transport"/>
    <property type="evidence" value="ECO:0007669"/>
    <property type="project" value="TreeGrafter"/>
</dbReference>
<evidence type="ECO:0000313" key="11">
    <source>
        <dbReference type="EMBL" id="ACZ40513.1"/>
    </source>
</evidence>
<dbReference type="HOGENOM" id="CLU_006313_3_2_0"/>
<dbReference type="InterPro" id="IPR001851">
    <property type="entry name" value="ABC_transp_permease"/>
</dbReference>
<evidence type="ECO:0000256" key="7">
    <source>
        <dbReference type="ARBA" id="ARBA00022989"/>
    </source>
</evidence>
<dbReference type="PROSITE" id="PS00211">
    <property type="entry name" value="ABC_TRANSPORTER_1"/>
    <property type="match status" value="1"/>
</dbReference>
<dbReference type="InterPro" id="IPR027417">
    <property type="entry name" value="P-loop_NTPase"/>
</dbReference>
<dbReference type="EMBL" id="CP001824">
    <property type="protein sequence ID" value="ACZ40513.1"/>
    <property type="molecule type" value="Genomic_DNA"/>
</dbReference>
<dbReference type="eggNOG" id="COG4177">
    <property type="taxonomic scope" value="Bacteria"/>
</dbReference>
<reference evidence="12" key="1">
    <citation type="submission" date="2009-11" db="EMBL/GenBank/DDBJ databases">
        <title>The complete chromosome 2 of Sphaerobacter thermophilus DSM 20745.</title>
        <authorList>
            <person name="Lucas S."/>
            <person name="Copeland A."/>
            <person name="Lapidus A."/>
            <person name="Glavina del Rio T."/>
            <person name="Dalin E."/>
            <person name="Tice H."/>
            <person name="Bruce D."/>
            <person name="Goodwin L."/>
            <person name="Pitluck S."/>
            <person name="Kyrpides N."/>
            <person name="Mavromatis K."/>
            <person name="Ivanova N."/>
            <person name="Mikhailova N."/>
            <person name="LaButti K.M."/>
            <person name="Clum A."/>
            <person name="Sun H.I."/>
            <person name="Brettin T."/>
            <person name="Detter J.C."/>
            <person name="Han C."/>
            <person name="Larimer F."/>
            <person name="Land M."/>
            <person name="Hauser L."/>
            <person name="Markowitz V."/>
            <person name="Cheng J.F."/>
            <person name="Hugenholtz P."/>
            <person name="Woyke T."/>
            <person name="Wu D."/>
            <person name="Steenblock K."/>
            <person name="Schneider S."/>
            <person name="Pukall R."/>
            <person name="Goeker M."/>
            <person name="Klenk H.P."/>
            <person name="Eisen J.A."/>
        </authorList>
    </citation>
    <scope>NUCLEOTIDE SEQUENCE [LARGE SCALE GENOMIC DNA]</scope>
    <source>
        <strain evidence="12">ATCC 49802 / DSM 20745 / S 6022</strain>
    </source>
</reference>
<dbReference type="KEGG" id="sti:Sthe_3113"/>
<keyword evidence="6" id="KW-0067">ATP-binding</keyword>
<keyword evidence="4 9" id="KW-0812">Transmembrane</keyword>
<dbReference type="PANTHER" id="PTHR45772:SF7">
    <property type="entry name" value="AMINO ACID ABC TRANSPORTER ATP-BINDING PROTEIN"/>
    <property type="match status" value="1"/>
</dbReference>
<dbReference type="PANTHER" id="PTHR45772">
    <property type="entry name" value="CONSERVED COMPONENT OF ABC TRANSPORTER FOR NATURAL AMINO ACIDS-RELATED"/>
    <property type="match status" value="1"/>
</dbReference>
<gene>
    <name evidence="11" type="ordered locus">Sthe_3113</name>
</gene>
<name>D1C9M0_SPHTD</name>
<keyword evidence="3" id="KW-1003">Cell membrane</keyword>
<dbReference type="GO" id="GO:0015192">
    <property type="term" value="F:L-phenylalanine transmembrane transporter activity"/>
    <property type="evidence" value="ECO:0007669"/>
    <property type="project" value="TreeGrafter"/>
</dbReference>
<evidence type="ECO:0000256" key="4">
    <source>
        <dbReference type="ARBA" id="ARBA00022692"/>
    </source>
</evidence>
<dbReference type="PROSITE" id="PS50893">
    <property type="entry name" value="ABC_TRANSPORTER_2"/>
    <property type="match status" value="1"/>
</dbReference>
<keyword evidence="8 9" id="KW-0472">Membrane</keyword>
<dbReference type="GO" id="GO:0005886">
    <property type="term" value="C:plasma membrane"/>
    <property type="evidence" value="ECO:0007669"/>
    <property type="project" value="UniProtKB-SubCell"/>
</dbReference>
<dbReference type="Gene3D" id="3.40.50.300">
    <property type="entry name" value="P-loop containing nucleotide triphosphate hydrolases"/>
    <property type="match status" value="1"/>
</dbReference>
<dbReference type="SMART" id="SM00382">
    <property type="entry name" value="AAA"/>
    <property type="match status" value="1"/>
</dbReference>
<dbReference type="Pfam" id="PF02653">
    <property type="entry name" value="BPD_transp_2"/>
    <property type="match status" value="1"/>
</dbReference>
<feature type="transmembrane region" description="Helical" evidence="9">
    <location>
        <begin position="163"/>
        <end position="191"/>
    </location>
</feature>
<evidence type="ECO:0000256" key="3">
    <source>
        <dbReference type="ARBA" id="ARBA00022475"/>
    </source>
</evidence>
<keyword evidence="12" id="KW-1185">Reference proteome</keyword>
<dbReference type="InterPro" id="IPR003439">
    <property type="entry name" value="ABC_transporter-like_ATP-bd"/>
</dbReference>
<dbReference type="InterPro" id="IPR051120">
    <property type="entry name" value="ABC_AA/LPS_Transport"/>
</dbReference>
<dbReference type="GO" id="GO:0005524">
    <property type="term" value="F:ATP binding"/>
    <property type="evidence" value="ECO:0007669"/>
    <property type="project" value="UniProtKB-KW"/>
</dbReference>
<keyword evidence="5" id="KW-0547">Nucleotide-binding</keyword>
<dbReference type="OrthoDB" id="9805514at2"/>
<dbReference type="GO" id="GO:0005304">
    <property type="term" value="F:L-valine transmembrane transporter activity"/>
    <property type="evidence" value="ECO:0007669"/>
    <property type="project" value="TreeGrafter"/>
</dbReference>
<dbReference type="AlphaFoldDB" id="D1C9M0"/>
<dbReference type="Pfam" id="PF12399">
    <property type="entry name" value="BCA_ABC_TP_C"/>
    <property type="match status" value="1"/>
</dbReference>
<feature type="transmembrane region" description="Helical" evidence="9">
    <location>
        <begin position="81"/>
        <end position="102"/>
    </location>
</feature>
<sequence length="631" mass="66765">MRSGNYRTQHALTAAVIAMAVIAPLVIADAYIHRLMATVVLAAVLAVSMNLVLGYGGLLALGHAGFYGIGAYTAALLSLHLGAPFLVTALAAAAAAALVAWLVARPILHLRGHYFAMAMLAIGEIVVQVAYNWDSVTRGASGLPGISQPDLIVWTAVTHRDNYYLALVLLLVAMLAVRRFVASPLGLGLIAARDDDQGAASVGIGVAQTRTLALALAAGIAGVAGALYAHYITFVSVEPFQLEQTIALLAMVAVGGMGTTWGPVVGAALLTLLPEVLRDFAELRMVIYGALLMLVVWLRPQGLLGRGPSRWGLKLPGRTRPEPSAASDAPALASVVAAPAGSPALDGVATEVATATDVAPARAAPTVLTVPEPAPTGESLLRVEHLTKDFAGLRAVSDVSLEVAPGEIVGLIGPNGAGKSTIINLISGAHRPTSGRIWFNGQDITNSETSRVARAGLVRTFQHIRLFRSLTVRQNVEAAYQVRLGLSLLSVMTRSRRYREAMEEMRVAVDEALALFGLEGVQHQLAGTLSYGDQRRVEIVRALVTQPRLLLLDEPAAGMNEAESAELAQFLREIRQRHSLSIILVEHHLDVVMEVCDRLIVLDHGTVIASGRPDEVVRHPEVLRAYLGGSA</sequence>
<accession>D1C9M0</accession>
<dbReference type="CDD" id="cd03219">
    <property type="entry name" value="ABC_Mj1267_LivG_branched"/>
    <property type="match status" value="1"/>
</dbReference>
<evidence type="ECO:0000256" key="6">
    <source>
        <dbReference type="ARBA" id="ARBA00022840"/>
    </source>
</evidence>
<feature type="transmembrane region" description="Helical" evidence="9">
    <location>
        <begin position="39"/>
        <end position="61"/>
    </location>
</feature>
<feature type="transmembrane region" description="Helical" evidence="9">
    <location>
        <begin position="212"/>
        <end position="234"/>
    </location>
</feature>
<feature type="domain" description="ABC transporter" evidence="10">
    <location>
        <begin position="381"/>
        <end position="629"/>
    </location>
</feature>
<dbReference type="InterPro" id="IPR032823">
    <property type="entry name" value="BCA_ABC_TP_C"/>
</dbReference>
<evidence type="ECO:0000256" key="5">
    <source>
        <dbReference type="ARBA" id="ARBA00022741"/>
    </source>
</evidence>